<feature type="region of interest" description="Disordered" evidence="1">
    <location>
        <begin position="1"/>
        <end position="30"/>
    </location>
</feature>
<sequence length="100" mass="11187">MSNNNQSNTYTDKNSNKKSNQCNNGNKKRKNKLTPAQLLVIIGILAGSLQVDSIAIDKDQTIQILLAGSLKRKTQLDEMLDEMGEMPFEQVFKAMMNRLG</sequence>
<evidence type="ECO:0000313" key="2">
    <source>
        <dbReference type="EMBL" id="OEF97888.1"/>
    </source>
</evidence>
<name>A0A1E5G4C9_9FIRM</name>
<organism evidence="2 3">
    <name type="scientific">Desulfuribacillus alkaliarsenatis</name>
    <dbReference type="NCBI Taxonomy" id="766136"/>
    <lineage>
        <taxon>Bacteria</taxon>
        <taxon>Bacillati</taxon>
        <taxon>Bacillota</taxon>
        <taxon>Desulfuribacillia</taxon>
        <taxon>Desulfuribacillales</taxon>
        <taxon>Desulfuribacillaceae</taxon>
        <taxon>Desulfuribacillus</taxon>
    </lineage>
</organism>
<reference evidence="2 3" key="1">
    <citation type="submission" date="2016-09" db="EMBL/GenBank/DDBJ databases">
        <title>Draft genome sequence for the type strain of Desulfuribacillus alkaliarsenatis AHT28, an obligately anaerobic, sulfidogenic bacterium isolated from Russian soda lake sediments.</title>
        <authorList>
            <person name="Abin C.A."/>
            <person name="Hollibaugh J.T."/>
        </authorList>
    </citation>
    <scope>NUCLEOTIDE SEQUENCE [LARGE SCALE GENOMIC DNA]</scope>
    <source>
        <strain evidence="2 3">AHT28</strain>
    </source>
</reference>
<evidence type="ECO:0000256" key="1">
    <source>
        <dbReference type="SAM" id="MobiDB-lite"/>
    </source>
</evidence>
<dbReference type="AlphaFoldDB" id="A0A1E5G4C9"/>
<comment type="caution">
    <text evidence="2">The sequence shown here is derived from an EMBL/GenBank/DDBJ whole genome shotgun (WGS) entry which is preliminary data.</text>
</comment>
<evidence type="ECO:0000313" key="3">
    <source>
        <dbReference type="Proteomes" id="UP000094296"/>
    </source>
</evidence>
<dbReference type="Proteomes" id="UP000094296">
    <property type="component" value="Unassembled WGS sequence"/>
</dbReference>
<gene>
    <name evidence="2" type="ORF">BHF68_13665</name>
</gene>
<feature type="compositionally biased region" description="Polar residues" evidence="1">
    <location>
        <begin position="1"/>
        <end position="12"/>
    </location>
</feature>
<proteinExistence type="predicted"/>
<accession>A0A1E5G4C9</accession>
<dbReference type="EMBL" id="MIJE01000003">
    <property type="protein sequence ID" value="OEF97888.1"/>
    <property type="molecule type" value="Genomic_DNA"/>
</dbReference>
<keyword evidence="3" id="KW-1185">Reference proteome</keyword>
<protein>
    <submittedName>
        <fullName evidence="2">Uncharacterized protein</fullName>
    </submittedName>
</protein>